<gene>
    <name evidence="1" type="ORF">COT80_04745</name>
</gene>
<name>A0A2H0W417_9BACT</name>
<protein>
    <submittedName>
        <fullName evidence="1">Uncharacterized protein</fullName>
    </submittedName>
</protein>
<dbReference type="EMBL" id="PEZY01000012">
    <property type="protein sequence ID" value="PIS06044.1"/>
    <property type="molecule type" value="Genomic_DNA"/>
</dbReference>
<organism evidence="1 2">
    <name type="scientific">Candidatus Buchananbacteria bacterium CG10_big_fil_rev_8_21_14_0_10_33_19</name>
    <dbReference type="NCBI Taxonomy" id="1974525"/>
    <lineage>
        <taxon>Bacteria</taxon>
        <taxon>Candidatus Buchananiibacteriota</taxon>
    </lineage>
</organism>
<sequence>MDHFGECDCDCHNPNIIGQINHVGPCCYECPYCQMRITPGFIDFHKAECQKKIEEYLKTQDTFNPIDSNKTENKKG</sequence>
<evidence type="ECO:0000313" key="2">
    <source>
        <dbReference type="Proteomes" id="UP000229056"/>
    </source>
</evidence>
<accession>A0A2H0W417</accession>
<proteinExistence type="predicted"/>
<dbReference type="Proteomes" id="UP000229056">
    <property type="component" value="Unassembled WGS sequence"/>
</dbReference>
<reference evidence="2" key="1">
    <citation type="submission" date="2017-09" db="EMBL/GenBank/DDBJ databases">
        <title>Depth-based differentiation of microbial function through sediment-hosted aquifers and enrichment of novel symbionts in the deep terrestrial subsurface.</title>
        <authorList>
            <person name="Probst A.J."/>
            <person name="Ladd B."/>
            <person name="Jarett J.K."/>
            <person name="Geller-Mcgrath D.E."/>
            <person name="Sieber C.M.K."/>
            <person name="Emerson J.B."/>
            <person name="Anantharaman K."/>
            <person name="Thomas B.C."/>
            <person name="Malmstrom R."/>
            <person name="Stieglmeier M."/>
            <person name="Klingl A."/>
            <person name="Woyke T."/>
            <person name="Ryan C.M."/>
            <person name="Banfield J.F."/>
        </authorList>
    </citation>
    <scope>NUCLEOTIDE SEQUENCE [LARGE SCALE GENOMIC DNA]</scope>
</reference>
<comment type="caution">
    <text evidence="1">The sequence shown here is derived from an EMBL/GenBank/DDBJ whole genome shotgun (WGS) entry which is preliminary data.</text>
</comment>
<evidence type="ECO:0000313" key="1">
    <source>
        <dbReference type="EMBL" id="PIS06044.1"/>
    </source>
</evidence>
<dbReference type="AlphaFoldDB" id="A0A2H0W417"/>